<dbReference type="Pfam" id="PF07727">
    <property type="entry name" value="RVT_2"/>
    <property type="match status" value="1"/>
</dbReference>
<dbReference type="InterPro" id="IPR043502">
    <property type="entry name" value="DNA/RNA_pol_sf"/>
</dbReference>
<proteinExistence type="predicted"/>
<dbReference type="PANTHER" id="PTHR11439">
    <property type="entry name" value="GAG-POL-RELATED RETROTRANSPOSON"/>
    <property type="match status" value="1"/>
</dbReference>
<dbReference type="EMBL" id="CAXHTB010000023">
    <property type="protein sequence ID" value="CAL0331285.1"/>
    <property type="molecule type" value="Genomic_DNA"/>
</dbReference>
<comment type="caution">
    <text evidence="2">The sequence shown here is derived from an EMBL/GenBank/DDBJ whole genome shotgun (WGS) entry which is preliminary data.</text>
</comment>
<dbReference type="AlphaFoldDB" id="A0AAV1YEB3"/>
<organism evidence="2 3">
    <name type="scientific">Lupinus luteus</name>
    <name type="common">European yellow lupine</name>
    <dbReference type="NCBI Taxonomy" id="3873"/>
    <lineage>
        <taxon>Eukaryota</taxon>
        <taxon>Viridiplantae</taxon>
        <taxon>Streptophyta</taxon>
        <taxon>Embryophyta</taxon>
        <taxon>Tracheophyta</taxon>
        <taxon>Spermatophyta</taxon>
        <taxon>Magnoliopsida</taxon>
        <taxon>eudicotyledons</taxon>
        <taxon>Gunneridae</taxon>
        <taxon>Pentapetalae</taxon>
        <taxon>rosids</taxon>
        <taxon>fabids</taxon>
        <taxon>Fabales</taxon>
        <taxon>Fabaceae</taxon>
        <taxon>Papilionoideae</taxon>
        <taxon>50 kb inversion clade</taxon>
        <taxon>genistoids sensu lato</taxon>
        <taxon>core genistoids</taxon>
        <taxon>Genisteae</taxon>
        <taxon>Lupinus</taxon>
    </lineage>
</organism>
<keyword evidence="3" id="KW-1185">Reference proteome</keyword>
<sequence>MAAQNSWPIYQMDVKSAFLHGTLDEQVFVDQPPSYIKVGNEHKVYKLKKALYGLKQAPRAWYSRIEAYFLKEGFKKCPYEHTLFVKVGSEGKILIVCLYVDDLIFTGNDVWMFKKFKKSMMIEFEMTDLGLMHYFLGIEVVQSTNGYFISQKKYAQELLNRFQMQDCNPVSTPCEYGLKLNKDSEGKKVDNTLFKQIVGSLMYLTATRPDIMHYVSLISRYMESPTEMHLLVAKRILRYIQGTKQLGLFFKKGEKSELIGFTDSNFAGDQDDRRSTSGHVFMLGTCVVSWLSKNQPIVTLSTTEAEFVAASNCACQTIWLRKILEELHFKKDDATIIYCDNTSAIKLSKNPVLHGRSKHIDVKYYFLRDLNNDGTIVLKYCRSEDQLTDIFTKPLKAPSFQNLRNLLGVCMMQQQS</sequence>
<feature type="domain" description="Reverse transcriptase Ty1/copia-type" evidence="1">
    <location>
        <begin position="1"/>
        <end position="174"/>
    </location>
</feature>
<reference evidence="2 3" key="1">
    <citation type="submission" date="2024-03" db="EMBL/GenBank/DDBJ databases">
        <authorList>
            <person name="Martinez-Hernandez J."/>
        </authorList>
    </citation>
    <scope>NUCLEOTIDE SEQUENCE [LARGE SCALE GENOMIC DNA]</scope>
</reference>
<gene>
    <name evidence="2" type="ORF">LLUT_LOCUS32345</name>
</gene>
<name>A0AAV1YEB3_LUPLU</name>
<dbReference type="Proteomes" id="UP001497480">
    <property type="component" value="Unassembled WGS sequence"/>
</dbReference>
<dbReference type="PANTHER" id="PTHR11439:SF517">
    <property type="entry name" value="CYSTEINE-RICH RLK (RECEPTOR-LIKE PROTEIN KINASE) 8"/>
    <property type="match status" value="1"/>
</dbReference>
<dbReference type="InterPro" id="IPR013103">
    <property type="entry name" value="RVT_2"/>
</dbReference>
<accession>A0AAV1YEB3</accession>
<protein>
    <recommendedName>
        <fullName evidence="1">Reverse transcriptase Ty1/copia-type domain-containing protein</fullName>
    </recommendedName>
</protein>
<evidence type="ECO:0000313" key="2">
    <source>
        <dbReference type="EMBL" id="CAL0331285.1"/>
    </source>
</evidence>
<dbReference type="CDD" id="cd09272">
    <property type="entry name" value="RNase_HI_RT_Ty1"/>
    <property type="match status" value="1"/>
</dbReference>
<dbReference type="SUPFAM" id="SSF56672">
    <property type="entry name" value="DNA/RNA polymerases"/>
    <property type="match status" value="1"/>
</dbReference>
<evidence type="ECO:0000313" key="3">
    <source>
        <dbReference type="Proteomes" id="UP001497480"/>
    </source>
</evidence>
<evidence type="ECO:0000259" key="1">
    <source>
        <dbReference type="Pfam" id="PF07727"/>
    </source>
</evidence>